<keyword evidence="9" id="KW-1185">Reference proteome</keyword>
<sequence>MRKNIIISMLAAVSLSTAQAQGPAKYDPSVQPGEMQYFTPAGGNQFVGDCIPFFHDGTFYLYWLLDERHHGSLNGLGGHQWCVSTTRDLKTWTHHPIAIGIDEDWEKSICTGSVVSDGDKFYAFYATRLLTDGNNVAEQLSYAVSSDALSFTKQKPNPFYTSAPGYSTRNFRDPKATIDSEGTFHLFVSSEKNEATINEGKGCLVHMTSTDLKTWQVGEPVLSGTIHVPECPDYFEWNGWYYLVYGQAGDTYYLKSRSPYGPWEYPESQALLEQWVNVAKTAAFTDGRRIVAGWVPSRNGNTDSGGELFGGCVVLREALQLDNGDLATRLPEEVMPQTDSPLSLTLTPTDGATVSSPGSISVDARGDICGAHATGVPYNCVVTLDVIPEGNYEEFGMFLRSEDKGINSYKLSFNSDNRTVRLHDSSISAVTGLDKTMKLTIVMKGDIIDVCVDNRRCIVNRLPEKKGSQLWFFARNGKLRFENIKVCPITGDASKR</sequence>
<evidence type="ECO:0000259" key="6">
    <source>
        <dbReference type="Pfam" id="PF00251"/>
    </source>
</evidence>
<evidence type="ECO:0000256" key="1">
    <source>
        <dbReference type="ARBA" id="ARBA00009902"/>
    </source>
</evidence>
<dbReference type="EC" id="3.2.1.26" evidence="2"/>
<keyword evidence="4" id="KW-0326">Glycosidase</keyword>
<dbReference type="CDD" id="cd08995">
    <property type="entry name" value="GH32_EcAec43-like"/>
    <property type="match status" value="1"/>
</dbReference>
<dbReference type="SMART" id="SM00640">
    <property type="entry name" value="Glyco_32"/>
    <property type="match status" value="1"/>
</dbReference>
<evidence type="ECO:0000313" key="9">
    <source>
        <dbReference type="Proteomes" id="UP001167831"/>
    </source>
</evidence>
<dbReference type="Gene3D" id="2.115.10.20">
    <property type="entry name" value="Glycosyl hydrolase domain, family 43"/>
    <property type="match status" value="1"/>
</dbReference>
<evidence type="ECO:0000313" key="10">
    <source>
        <dbReference type="Proteomes" id="UP001168478"/>
    </source>
</evidence>
<dbReference type="InterPro" id="IPR013148">
    <property type="entry name" value="Glyco_hydro_32_N"/>
</dbReference>
<evidence type="ECO:0000256" key="3">
    <source>
        <dbReference type="ARBA" id="ARBA00022801"/>
    </source>
</evidence>
<dbReference type="PANTHER" id="PTHR43101">
    <property type="entry name" value="BETA-FRUCTOSIDASE"/>
    <property type="match status" value="1"/>
</dbReference>
<reference evidence="8" key="2">
    <citation type="submission" date="2023-08" db="EMBL/GenBank/DDBJ databases">
        <title>Identification and characterization of horizontal gene transfer across gut microbiota members of farm animals based on homology search.</title>
        <authorList>
            <person name="Schwarzerova J."/>
            <person name="Nykrynova M."/>
            <person name="Jureckova K."/>
            <person name="Cejkova D."/>
            <person name="Rychlik I."/>
        </authorList>
    </citation>
    <scope>NUCLEOTIDE SEQUENCE</scope>
    <source>
        <strain evidence="8">ET15</strain>
        <strain evidence="7">ET37</strain>
    </source>
</reference>
<dbReference type="AlphaFoldDB" id="A0AAW7JGK3"/>
<comment type="similarity">
    <text evidence="1">Belongs to the glycosyl hydrolase 32 family.</text>
</comment>
<dbReference type="Pfam" id="PF00251">
    <property type="entry name" value="Glyco_hydro_32N"/>
    <property type="match status" value="1"/>
</dbReference>
<comment type="caution">
    <text evidence="8">The sequence shown here is derived from an EMBL/GenBank/DDBJ whole genome shotgun (WGS) entry which is preliminary data.</text>
</comment>
<dbReference type="EMBL" id="JAUEIF010000001">
    <property type="protein sequence ID" value="MDN0024390.1"/>
    <property type="molecule type" value="Genomic_DNA"/>
</dbReference>
<dbReference type="InterPro" id="IPR023296">
    <property type="entry name" value="Glyco_hydro_beta-prop_sf"/>
</dbReference>
<reference evidence="8" key="1">
    <citation type="submission" date="2023-06" db="EMBL/GenBank/DDBJ databases">
        <authorList>
            <person name="Zeman M."/>
            <person name="Kubasova T."/>
            <person name="Jahodarova E."/>
            <person name="Nykrynova M."/>
            <person name="Rychlik I."/>
        </authorList>
    </citation>
    <scope>NUCLEOTIDE SEQUENCE</scope>
    <source>
        <strain evidence="8">ET15</strain>
        <strain evidence="7">ET37</strain>
    </source>
</reference>
<evidence type="ECO:0000313" key="7">
    <source>
        <dbReference type="EMBL" id="MDN0021893.1"/>
    </source>
</evidence>
<keyword evidence="3" id="KW-0378">Hydrolase</keyword>
<feature type="domain" description="Glycosyl hydrolase family 32 N-terminal" evidence="6">
    <location>
        <begin position="53"/>
        <end position="300"/>
    </location>
</feature>
<feature type="chain" id="PRO_5043756637" description="beta-fructofuranosidase" evidence="5">
    <location>
        <begin position="21"/>
        <end position="496"/>
    </location>
</feature>
<evidence type="ECO:0000256" key="5">
    <source>
        <dbReference type="SAM" id="SignalP"/>
    </source>
</evidence>
<feature type="signal peptide" evidence="5">
    <location>
        <begin position="1"/>
        <end position="20"/>
    </location>
</feature>
<evidence type="ECO:0000313" key="8">
    <source>
        <dbReference type="EMBL" id="MDN0024390.1"/>
    </source>
</evidence>
<dbReference type="Proteomes" id="UP001168478">
    <property type="component" value="Unassembled WGS sequence"/>
</dbReference>
<organism evidence="8 10">
    <name type="scientific">Leyella lascolaii</name>
    <dbReference type="NCBI Taxonomy" id="1776379"/>
    <lineage>
        <taxon>Bacteria</taxon>
        <taxon>Pseudomonadati</taxon>
        <taxon>Bacteroidota</taxon>
        <taxon>Bacteroidia</taxon>
        <taxon>Bacteroidales</taxon>
        <taxon>Prevotellaceae</taxon>
        <taxon>Leyella</taxon>
    </lineage>
</organism>
<dbReference type="InterPro" id="IPR001362">
    <property type="entry name" value="Glyco_hydro_32"/>
</dbReference>
<accession>A0AAW7JGK3</accession>
<dbReference type="PANTHER" id="PTHR43101:SF1">
    <property type="entry name" value="BETA-FRUCTOSIDASE"/>
    <property type="match status" value="1"/>
</dbReference>
<evidence type="ECO:0000256" key="2">
    <source>
        <dbReference type="ARBA" id="ARBA00012758"/>
    </source>
</evidence>
<dbReference type="InterPro" id="IPR051214">
    <property type="entry name" value="GH32_Enzymes"/>
</dbReference>
<dbReference type="GO" id="GO:0005975">
    <property type="term" value="P:carbohydrate metabolic process"/>
    <property type="evidence" value="ECO:0007669"/>
    <property type="project" value="InterPro"/>
</dbReference>
<protein>
    <recommendedName>
        <fullName evidence="2">beta-fructofuranosidase</fullName>
        <ecNumber evidence="2">3.2.1.26</ecNumber>
    </recommendedName>
</protein>
<dbReference type="RefSeq" id="WP_289824608.1">
    <property type="nucleotide sequence ID" value="NZ_JAUEIE010000001.1"/>
</dbReference>
<evidence type="ECO:0000256" key="4">
    <source>
        <dbReference type="ARBA" id="ARBA00023295"/>
    </source>
</evidence>
<dbReference type="SUPFAM" id="SSF75005">
    <property type="entry name" value="Arabinanase/levansucrase/invertase"/>
    <property type="match status" value="1"/>
</dbReference>
<gene>
    <name evidence="7" type="ORF">QVN81_02465</name>
    <name evidence="8" type="ORF">QVN84_02460</name>
</gene>
<proteinExistence type="inferred from homology"/>
<dbReference type="GO" id="GO:0004564">
    <property type="term" value="F:beta-fructofuranosidase activity"/>
    <property type="evidence" value="ECO:0007669"/>
    <property type="project" value="UniProtKB-EC"/>
</dbReference>
<name>A0AAW7JGK3_9BACT</name>
<dbReference type="EMBL" id="JAUEIE010000001">
    <property type="protein sequence ID" value="MDN0021893.1"/>
    <property type="molecule type" value="Genomic_DNA"/>
</dbReference>
<keyword evidence="5" id="KW-0732">Signal</keyword>
<dbReference type="Proteomes" id="UP001167831">
    <property type="component" value="Unassembled WGS sequence"/>
</dbReference>